<dbReference type="Pfam" id="PF17181">
    <property type="entry name" value="EPF"/>
    <property type="match status" value="1"/>
</dbReference>
<dbReference type="InterPro" id="IPR039455">
    <property type="entry name" value="EPFL"/>
</dbReference>
<comment type="function">
    <text evidence="7">Controls stomatal patterning.</text>
</comment>
<dbReference type="GO" id="GO:0010052">
    <property type="term" value="P:guard cell differentiation"/>
    <property type="evidence" value="ECO:0007669"/>
    <property type="project" value="UniProtKB-UniRule"/>
</dbReference>
<evidence type="ECO:0000256" key="4">
    <source>
        <dbReference type="ARBA" id="ARBA00022525"/>
    </source>
</evidence>
<evidence type="ECO:0000256" key="6">
    <source>
        <dbReference type="ARBA" id="ARBA00023157"/>
    </source>
</evidence>
<dbReference type="EMBL" id="JARAOO010000009">
    <property type="protein sequence ID" value="KAJ7954838.1"/>
    <property type="molecule type" value="Genomic_DNA"/>
</dbReference>
<organism evidence="9 10">
    <name type="scientific">Quillaja saponaria</name>
    <name type="common">Soap bark tree</name>
    <dbReference type="NCBI Taxonomy" id="32244"/>
    <lineage>
        <taxon>Eukaryota</taxon>
        <taxon>Viridiplantae</taxon>
        <taxon>Streptophyta</taxon>
        <taxon>Embryophyta</taxon>
        <taxon>Tracheophyta</taxon>
        <taxon>Spermatophyta</taxon>
        <taxon>Magnoliopsida</taxon>
        <taxon>eudicotyledons</taxon>
        <taxon>Gunneridae</taxon>
        <taxon>Pentapetalae</taxon>
        <taxon>rosids</taxon>
        <taxon>fabids</taxon>
        <taxon>Fabales</taxon>
        <taxon>Quillajaceae</taxon>
        <taxon>Quillaja</taxon>
    </lineage>
</organism>
<feature type="region of interest" description="Disordered" evidence="8">
    <location>
        <begin position="59"/>
        <end position="100"/>
    </location>
</feature>
<dbReference type="Proteomes" id="UP001163823">
    <property type="component" value="Chromosome 9"/>
</dbReference>
<accession>A0AAD7PGL0</accession>
<evidence type="ECO:0000256" key="1">
    <source>
        <dbReference type="ARBA" id="ARBA00004613"/>
    </source>
</evidence>
<sequence>MGLYHHRSCNHQLPALTFVSFLLFSFDSALTLTQPSKPINKIQPNQLLTVSNGKISGGGLMGLQNKEGKPSGSVKERTLTEQKKNVGTGSQPPSCTSKCGSCSPCYPVLVTIPPGLSITLEYYPEAWRCKCGDKLFTP</sequence>
<dbReference type="KEGG" id="qsa:O6P43_021529"/>
<evidence type="ECO:0000256" key="7">
    <source>
        <dbReference type="RuleBase" id="RU367102"/>
    </source>
</evidence>
<evidence type="ECO:0000256" key="8">
    <source>
        <dbReference type="SAM" id="MobiDB-lite"/>
    </source>
</evidence>
<keyword evidence="3 7" id="KW-0217">Developmental protein</keyword>
<evidence type="ECO:0000256" key="2">
    <source>
        <dbReference type="ARBA" id="ARBA00008127"/>
    </source>
</evidence>
<dbReference type="PANTHER" id="PTHR33109">
    <property type="entry name" value="EPIDERMAL PATTERNING FACTOR-LIKE PROTEIN 4"/>
    <property type="match status" value="1"/>
</dbReference>
<comment type="similarity">
    <text evidence="2 7">Belongs to the plant cysteine rich small secretory peptide family. Epidermal patterning factor subfamily.</text>
</comment>
<reference evidence="9" key="1">
    <citation type="journal article" date="2023" name="Science">
        <title>Elucidation of the pathway for biosynthesis of saponin adjuvants from the soapbark tree.</title>
        <authorList>
            <person name="Reed J."/>
            <person name="Orme A."/>
            <person name="El-Demerdash A."/>
            <person name="Owen C."/>
            <person name="Martin L.B.B."/>
            <person name="Misra R.C."/>
            <person name="Kikuchi S."/>
            <person name="Rejzek M."/>
            <person name="Martin A.C."/>
            <person name="Harkess A."/>
            <person name="Leebens-Mack J."/>
            <person name="Louveau T."/>
            <person name="Stephenson M.J."/>
            <person name="Osbourn A."/>
        </authorList>
    </citation>
    <scope>NUCLEOTIDE SEQUENCE</scope>
    <source>
        <strain evidence="9">S10</strain>
    </source>
</reference>
<keyword evidence="10" id="KW-1185">Reference proteome</keyword>
<evidence type="ECO:0000256" key="5">
    <source>
        <dbReference type="ARBA" id="ARBA00022729"/>
    </source>
</evidence>
<feature type="chain" id="PRO_5041778259" description="Epidermal patterning factor-like protein" evidence="7">
    <location>
        <begin position="32"/>
        <end position="138"/>
    </location>
</feature>
<comment type="caution">
    <text evidence="9">The sequence shown here is derived from an EMBL/GenBank/DDBJ whole genome shotgun (WGS) entry which is preliminary data.</text>
</comment>
<evidence type="ECO:0000313" key="9">
    <source>
        <dbReference type="EMBL" id="KAJ7954838.1"/>
    </source>
</evidence>
<gene>
    <name evidence="9" type="ORF">O6P43_021529</name>
</gene>
<keyword evidence="5 7" id="KW-0732">Signal</keyword>
<comment type="subcellular location">
    <subcellularLocation>
        <location evidence="1 7">Secreted</location>
    </subcellularLocation>
</comment>
<feature type="signal peptide" evidence="7">
    <location>
        <begin position="1"/>
        <end position="31"/>
    </location>
</feature>
<evidence type="ECO:0000256" key="3">
    <source>
        <dbReference type="ARBA" id="ARBA00022473"/>
    </source>
</evidence>
<name>A0AAD7PGL0_QUISA</name>
<proteinExistence type="inferred from homology"/>
<keyword evidence="6" id="KW-1015">Disulfide bond</keyword>
<feature type="compositionally biased region" description="Basic and acidic residues" evidence="8">
    <location>
        <begin position="66"/>
        <end position="84"/>
    </location>
</feature>
<dbReference type="AlphaFoldDB" id="A0AAD7PGL0"/>
<dbReference type="GO" id="GO:0005576">
    <property type="term" value="C:extracellular region"/>
    <property type="evidence" value="ECO:0007669"/>
    <property type="project" value="UniProtKB-SubCell"/>
</dbReference>
<protein>
    <recommendedName>
        <fullName evidence="7">Epidermal patterning factor-like protein</fullName>
    </recommendedName>
</protein>
<dbReference type="PANTHER" id="PTHR33109:SF55">
    <property type="entry name" value="EPIDERMAL PATTERNING FACTOR-LIKE PROTEIN 4-RELATED"/>
    <property type="match status" value="1"/>
</dbReference>
<evidence type="ECO:0000313" key="10">
    <source>
        <dbReference type="Proteomes" id="UP001163823"/>
    </source>
</evidence>
<keyword evidence="4 7" id="KW-0964">Secreted</keyword>
<feature type="compositionally biased region" description="Polar residues" evidence="8">
    <location>
        <begin position="85"/>
        <end position="100"/>
    </location>
</feature>